<dbReference type="Gene3D" id="3.30.420.10">
    <property type="entry name" value="Ribonuclease H-like superfamily/Ribonuclease H"/>
    <property type="match status" value="1"/>
</dbReference>
<protein>
    <recommendedName>
        <fullName evidence="1">Tc1-like transposase DDE domain-containing protein</fullName>
    </recommendedName>
</protein>
<gene>
    <name evidence="2" type="ORF">MYCGRDRAFT_79833</name>
</gene>
<evidence type="ECO:0000313" key="2">
    <source>
        <dbReference type="EMBL" id="EGP88677.1"/>
    </source>
</evidence>
<evidence type="ECO:0000259" key="1">
    <source>
        <dbReference type="Pfam" id="PF13358"/>
    </source>
</evidence>
<dbReference type="AlphaFoldDB" id="F9X7P5"/>
<dbReference type="EMBL" id="CM001198">
    <property type="protein sequence ID" value="EGP88677.1"/>
    <property type="molecule type" value="Genomic_DNA"/>
</dbReference>
<keyword evidence="3" id="KW-1185">Reference proteome</keyword>
<sequence>MLCLDGAGVHKAAAFRSQLDILGVPHALDVWPANSPDLNPIENAWAMMKWRLNH</sequence>
<dbReference type="Proteomes" id="UP000008062">
    <property type="component" value="Chromosome 3"/>
</dbReference>
<accession>F9X7P5</accession>
<proteinExistence type="predicted"/>
<dbReference type="HOGENOM" id="CLU_3052153_0_0_1"/>
<organism evidence="2 3">
    <name type="scientific">Zymoseptoria tritici (strain CBS 115943 / IPO323)</name>
    <name type="common">Speckled leaf blotch fungus</name>
    <name type="synonym">Septoria tritici</name>
    <dbReference type="NCBI Taxonomy" id="336722"/>
    <lineage>
        <taxon>Eukaryota</taxon>
        <taxon>Fungi</taxon>
        <taxon>Dikarya</taxon>
        <taxon>Ascomycota</taxon>
        <taxon>Pezizomycotina</taxon>
        <taxon>Dothideomycetes</taxon>
        <taxon>Dothideomycetidae</taxon>
        <taxon>Mycosphaerellales</taxon>
        <taxon>Mycosphaerellaceae</taxon>
        <taxon>Zymoseptoria</taxon>
    </lineage>
</organism>
<dbReference type="RefSeq" id="XP_003853701.1">
    <property type="nucleotide sequence ID" value="XM_003853653.1"/>
</dbReference>
<dbReference type="InParanoid" id="F9X7P5"/>
<dbReference type="Pfam" id="PF13358">
    <property type="entry name" value="DDE_3"/>
    <property type="match status" value="1"/>
</dbReference>
<dbReference type="OrthoDB" id="4737581at2759"/>
<name>F9X7P5_ZYMTI</name>
<dbReference type="InterPro" id="IPR038717">
    <property type="entry name" value="Tc1-like_DDE_dom"/>
</dbReference>
<dbReference type="GeneID" id="13395744"/>
<dbReference type="InterPro" id="IPR036397">
    <property type="entry name" value="RNaseH_sf"/>
</dbReference>
<evidence type="ECO:0000313" key="3">
    <source>
        <dbReference type="Proteomes" id="UP000008062"/>
    </source>
</evidence>
<dbReference type="KEGG" id="ztr:MYCGRDRAFT_79833"/>
<reference evidence="2 3" key="1">
    <citation type="journal article" date="2011" name="PLoS Genet.">
        <title>Finished genome of the fungal wheat pathogen Mycosphaerella graminicola reveals dispensome structure, chromosome plasticity, and stealth pathogenesis.</title>
        <authorList>
            <person name="Goodwin S.B."/>
            <person name="Ben M'barek S."/>
            <person name="Dhillon B."/>
            <person name="Wittenberg A.H.J."/>
            <person name="Crane C.F."/>
            <person name="Hane J.K."/>
            <person name="Foster A.J."/>
            <person name="Van der Lee T.A.J."/>
            <person name="Grimwood J."/>
            <person name="Aerts A."/>
            <person name="Antoniw J."/>
            <person name="Bailey A."/>
            <person name="Bluhm B."/>
            <person name="Bowler J."/>
            <person name="Bristow J."/>
            <person name="van der Burgt A."/>
            <person name="Canto-Canche B."/>
            <person name="Churchill A.C.L."/>
            <person name="Conde-Ferraez L."/>
            <person name="Cools H.J."/>
            <person name="Coutinho P.M."/>
            <person name="Csukai M."/>
            <person name="Dehal P."/>
            <person name="De Wit P."/>
            <person name="Donzelli B."/>
            <person name="van de Geest H.C."/>
            <person name="van Ham R.C.H.J."/>
            <person name="Hammond-Kosack K.E."/>
            <person name="Henrissat B."/>
            <person name="Kilian A."/>
            <person name="Kobayashi A.K."/>
            <person name="Koopmann E."/>
            <person name="Kourmpetis Y."/>
            <person name="Kuzniar A."/>
            <person name="Lindquist E."/>
            <person name="Lombard V."/>
            <person name="Maliepaard C."/>
            <person name="Martins N."/>
            <person name="Mehrabi R."/>
            <person name="Nap J.P.H."/>
            <person name="Ponomarenko A."/>
            <person name="Rudd J.J."/>
            <person name="Salamov A."/>
            <person name="Schmutz J."/>
            <person name="Schouten H.J."/>
            <person name="Shapiro H."/>
            <person name="Stergiopoulos I."/>
            <person name="Torriani S.F.F."/>
            <person name="Tu H."/>
            <person name="de Vries R.P."/>
            <person name="Waalwijk C."/>
            <person name="Ware S.B."/>
            <person name="Wiebenga A."/>
            <person name="Zwiers L.-H."/>
            <person name="Oliver R.P."/>
            <person name="Grigoriev I.V."/>
            <person name="Kema G.H.J."/>
        </authorList>
    </citation>
    <scope>NUCLEOTIDE SEQUENCE [LARGE SCALE GENOMIC DNA]</scope>
    <source>
        <strain evidence="3">CBS 115943 / IPO323</strain>
    </source>
</reference>
<dbReference type="GO" id="GO:0003676">
    <property type="term" value="F:nucleic acid binding"/>
    <property type="evidence" value="ECO:0007669"/>
    <property type="project" value="InterPro"/>
</dbReference>
<feature type="domain" description="Tc1-like transposase DDE" evidence="1">
    <location>
        <begin position="1"/>
        <end position="53"/>
    </location>
</feature>